<organism evidence="1">
    <name type="scientific">Tupanvirus soda lake</name>
    <dbReference type="NCBI Taxonomy" id="2126985"/>
    <lineage>
        <taxon>Viruses</taxon>
        <taxon>Varidnaviria</taxon>
        <taxon>Bamfordvirae</taxon>
        <taxon>Nucleocytoviricota</taxon>
        <taxon>Megaviricetes</taxon>
        <taxon>Imitervirales</taxon>
        <taxon>Mimiviridae</taxon>
        <taxon>Megamimivirinae</taxon>
        <taxon>Tupanvirus</taxon>
        <taxon>Tupanvirus salinum</taxon>
    </lineage>
</organism>
<proteinExistence type="predicted"/>
<accession>A0A6N1NKY5</accession>
<sequence length="154" mass="18180">MTKIVVLFPGNDCDEYTCASSQDVFVVDKKQWEEIVEYFCNNYYEYSPFDCGCGYSVEDYIEDCQIIEENPSDEIINFATKIQHDHIIDVYRKNKLLDDKKKLLNIIDRIGHFKDLELMDKNMANAKLQKDHEIDKETRKMENKISCQKGIFII</sequence>
<dbReference type="RefSeq" id="YP_010781938.1">
    <property type="nucleotide sequence ID" value="NC_075039.1"/>
</dbReference>
<dbReference type="GeneID" id="80518702"/>
<dbReference type="EMBL" id="KY523104">
    <property type="protein sequence ID" value="QKU35279.1"/>
    <property type="molecule type" value="Genomic_DNA"/>
</dbReference>
<protein>
    <submittedName>
        <fullName evidence="1">Putative orfan</fullName>
    </submittedName>
</protein>
<name>A0A6N1NKY5_9VIRU</name>
<reference evidence="1" key="1">
    <citation type="submission" date="2017-01" db="EMBL/GenBank/DDBJ databases">
        <authorList>
            <person name="Assis F.L."/>
            <person name="Abrahao J.S."/>
            <person name="Silva L."/>
            <person name="Khalil J.B."/>
            <person name="Rodrigues R."/>
            <person name="Silva L.S."/>
            <person name="Arantes T."/>
            <person name="Boratto P."/>
            <person name="Andrade M."/>
            <person name="Kroon E.G."/>
            <person name="Ribeiro B."/>
            <person name="Bergier I."/>
            <person name="Seligmann H."/>
            <person name="Ghigo E."/>
            <person name="Colson P."/>
            <person name="Levasseur A."/>
            <person name="Raoult D."/>
            <person name="Scola B.L."/>
        </authorList>
    </citation>
    <scope>NUCLEOTIDE SEQUENCE</scope>
    <source>
        <strain evidence="1">Soda lake</strain>
    </source>
</reference>
<dbReference type="KEGG" id="vg:80518702"/>
<evidence type="ECO:0000313" key="1">
    <source>
        <dbReference type="EMBL" id="QKU35279.1"/>
    </source>
</evidence>
<reference evidence="1" key="2">
    <citation type="journal article" date="2018" name="Nat. Commun.">
        <title>Tailed giant Tupanvirus possesses the most complete translational apparatus of the known virosphere.</title>
        <authorList>
            <person name="Abrahao J."/>
            <person name="Silva L."/>
            <person name="Silva L.S."/>
            <person name="Khalil J.Y.B."/>
            <person name="Rodrigues R."/>
            <person name="Arantes T."/>
            <person name="Assis F."/>
            <person name="Boratto P."/>
            <person name="Andrade M."/>
            <person name="Kroon E.G."/>
            <person name="Ribeiro B."/>
            <person name="Bergier I."/>
            <person name="Seligmann H."/>
            <person name="Ghigo E."/>
            <person name="Colson P."/>
            <person name="Levasseur A."/>
            <person name="Kroemer G."/>
            <person name="Raoult D."/>
            <person name="La Scola B."/>
        </authorList>
    </citation>
    <scope>NUCLEOTIDE SEQUENCE [LARGE SCALE GENOMIC DNA]</scope>
    <source>
        <strain evidence="1">Soda lake</strain>
    </source>
</reference>